<evidence type="ECO:0000313" key="1">
    <source>
        <dbReference type="EMBL" id="KAF9539778.1"/>
    </source>
</evidence>
<keyword evidence="2" id="KW-1185">Reference proteome</keyword>
<reference evidence="1" key="1">
    <citation type="journal article" date="2020" name="Fungal Divers.">
        <title>Resolving the Mortierellaceae phylogeny through synthesis of multi-gene phylogenetics and phylogenomics.</title>
        <authorList>
            <person name="Vandepol N."/>
            <person name="Liber J."/>
            <person name="Desiro A."/>
            <person name="Na H."/>
            <person name="Kennedy M."/>
            <person name="Barry K."/>
            <person name="Grigoriev I.V."/>
            <person name="Miller A.N."/>
            <person name="O'Donnell K."/>
            <person name="Stajich J.E."/>
            <person name="Bonito G."/>
        </authorList>
    </citation>
    <scope>NUCLEOTIDE SEQUENCE</scope>
    <source>
        <strain evidence="1">NRRL 2591</strain>
    </source>
</reference>
<name>A0A9P6JZZ8_9FUNG</name>
<accession>A0A9P6JZZ8</accession>
<dbReference type="EMBL" id="JAAAXW010000230">
    <property type="protein sequence ID" value="KAF9539778.1"/>
    <property type="molecule type" value="Genomic_DNA"/>
</dbReference>
<organism evidence="1 2">
    <name type="scientific">Mortierella hygrophila</name>
    <dbReference type="NCBI Taxonomy" id="979708"/>
    <lineage>
        <taxon>Eukaryota</taxon>
        <taxon>Fungi</taxon>
        <taxon>Fungi incertae sedis</taxon>
        <taxon>Mucoromycota</taxon>
        <taxon>Mortierellomycotina</taxon>
        <taxon>Mortierellomycetes</taxon>
        <taxon>Mortierellales</taxon>
        <taxon>Mortierellaceae</taxon>
        <taxon>Mortierella</taxon>
    </lineage>
</organism>
<comment type="caution">
    <text evidence="1">The sequence shown here is derived from an EMBL/GenBank/DDBJ whole genome shotgun (WGS) entry which is preliminary data.</text>
</comment>
<evidence type="ECO:0000313" key="2">
    <source>
        <dbReference type="Proteomes" id="UP000723463"/>
    </source>
</evidence>
<gene>
    <name evidence="1" type="ORF">EC957_005072</name>
</gene>
<dbReference type="AlphaFoldDB" id="A0A9P6JZZ8"/>
<dbReference type="Proteomes" id="UP000723463">
    <property type="component" value="Unassembled WGS sequence"/>
</dbReference>
<proteinExistence type="predicted"/>
<sequence>MLLHKGNVPFEIYERAPEVKTLGAAMNFNATVANQCEQWHLRWFISLINVCNEQRESEYKIDFEGHDEV</sequence>
<protein>
    <submittedName>
        <fullName evidence="1">Uncharacterized protein</fullName>
    </submittedName>
</protein>